<organism evidence="8 9">
    <name type="scientific">Candidatus Giovannonibacteria bacterium RIFCSPHIGHO2_12_FULL_43_15</name>
    <dbReference type="NCBI Taxonomy" id="1798341"/>
    <lineage>
        <taxon>Bacteria</taxon>
        <taxon>Candidatus Giovannoniibacteriota</taxon>
    </lineage>
</organism>
<evidence type="ECO:0000256" key="6">
    <source>
        <dbReference type="ARBA" id="ARBA00035197"/>
    </source>
</evidence>
<evidence type="ECO:0000256" key="1">
    <source>
        <dbReference type="ARBA" id="ARBA00007116"/>
    </source>
</evidence>
<keyword evidence="5 7" id="KW-0687">Ribonucleoprotein</keyword>
<comment type="caution">
    <text evidence="8">The sequence shown here is derived from an EMBL/GenBank/DDBJ whole genome shotgun (WGS) entry which is preliminary data.</text>
</comment>
<protein>
    <recommendedName>
        <fullName evidence="6 7">Large ribosomal subunit protein uL18</fullName>
    </recommendedName>
</protein>
<reference evidence="8 9" key="1">
    <citation type="journal article" date="2016" name="Nat. Commun.">
        <title>Thousands of microbial genomes shed light on interconnected biogeochemical processes in an aquifer system.</title>
        <authorList>
            <person name="Anantharaman K."/>
            <person name="Brown C.T."/>
            <person name="Hug L.A."/>
            <person name="Sharon I."/>
            <person name="Castelle C.J."/>
            <person name="Probst A.J."/>
            <person name="Thomas B.C."/>
            <person name="Singh A."/>
            <person name="Wilkins M.J."/>
            <person name="Karaoz U."/>
            <person name="Brodie E.L."/>
            <person name="Williams K.H."/>
            <person name="Hubbard S.S."/>
            <person name="Banfield J.F."/>
        </authorList>
    </citation>
    <scope>NUCLEOTIDE SEQUENCE [LARGE SCALE GENOMIC DNA]</scope>
</reference>
<dbReference type="EMBL" id="MFHT01000004">
    <property type="protein sequence ID" value="OGF78138.1"/>
    <property type="molecule type" value="Genomic_DNA"/>
</dbReference>
<evidence type="ECO:0000256" key="5">
    <source>
        <dbReference type="ARBA" id="ARBA00023274"/>
    </source>
</evidence>
<dbReference type="NCBIfam" id="TIGR00060">
    <property type="entry name" value="L18_bact"/>
    <property type="match status" value="1"/>
</dbReference>
<dbReference type="HAMAP" id="MF_01337_B">
    <property type="entry name" value="Ribosomal_uL18_B"/>
    <property type="match status" value="1"/>
</dbReference>
<comment type="function">
    <text evidence="7">This is one of the proteins that bind and probably mediate the attachment of the 5S RNA into the large ribosomal subunit, where it forms part of the central protuberance.</text>
</comment>
<dbReference type="InterPro" id="IPR004389">
    <property type="entry name" value="Ribosomal_uL18_bac-type"/>
</dbReference>
<dbReference type="InterPro" id="IPR005484">
    <property type="entry name" value="Ribosomal_uL18_bac/plant/anim"/>
</dbReference>
<proteinExistence type="inferred from homology"/>
<keyword evidence="3 7" id="KW-0694">RNA-binding</keyword>
<keyword evidence="2 7" id="KW-0699">rRNA-binding</keyword>
<evidence type="ECO:0000256" key="3">
    <source>
        <dbReference type="ARBA" id="ARBA00022884"/>
    </source>
</evidence>
<name>A0A1F5WR44_9BACT</name>
<dbReference type="GO" id="GO:0008097">
    <property type="term" value="F:5S rRNA binding"/>
    <property type="evidence" value="ECO:0007669"/>
    <property type="project" value="TreeGrafter"/>
</dbReference>
<gene>
    <name evidence="7" type="primary">rplR</name>
    <name evidence="8" type="ORF">A3F23_02970</name>
</gene>
<comment type="similarity">
    <text evidence="1 7">Belongs to the universal ribosomal protein uL18 family.</text>
</comment>
<dbReference type="AlphaFoldDB" id="A0A1F5WR44"/>
<dbReference type="Pfam" id="PF00861">
    <property type="entry name" value="Ribosomal_L18p"/>
    <property type="match status" value="1"/>
</dbReference>
<evidence type="ECO:0000256" key="7">
    <source>
        <dbReference type="HAMAP-Rule" id="MF_01337"/>
    </source>
</evidence>
<evidence type="ECO:0000256" key="4">
    <source>
        <dbReference type="ARBA" id="ARBA00022980"/>
    </source>
</evidence>
<dbReference type="InterPro" id="IPR057268">
    <property type="entry name" value="Ribosomal_L18"/>
</dbReference>
<dbReference type="PANTHER" id="PTHR12899:SF3">
    <property type="entry name" value="LARGE RIBOSOMAL SUBUNIT PROTEIN UL18M"/>
    <property type="match status" value="1"/>
</dbReference>
<dbReference type="CDD" id="cd00432">
    <property type="entry name" value="Ribosomal_L18_L5e"/>
    <property type="match status" value="1"/>
</dbReference>
<dbReference type="GO" id="GO:0003735">
    <property type="term" value="F:structural constituent of ribosome"/>
    <property type="evidence" value="ECO:0007669"/>
    <property type="project" value="InterPro"/>
</dbReference>
<dbReference type="Gene3D" id="3.30.420.100">
    <property type="match status" value="1"/>
</dbReference>
<sequence>MKSNRIRRHNRIRAKIKGTSDRPRLSVFRSLKHIEAQLIDDRAQKTILGMKDLKIKKGTKTDHASGLGEAIAKEILAKGYKKIVFDRGGYQYHGRIKALAEALRKGGVEF</sequence>
<dbReference type="GO" id="GO:0005737">
    <property type="term" value="C:cytoplasm"/>
    <property type="evidence" value="ECO:0007669"/>
    <property type="project" value="UniProtKB-ARBA"/>
</dbReference>
<evidence type="ECO:0000313" key="8">
    <source>
        <dbReference type="EMBL" id="OGF78138.1"/>
    </source>
</evidence>
<dbReference type="GO" id="GO:1990904">
    <property type="term" value="C:ribonucleoprotein complex"/>
    <property type="evidence" value="ECO:0007669"/>
    <property type="project" value="UniProtKB-KW"/>
</dbReference>
<dbReference type="FunFam" id="3.30.420.100:FF:000001">
    <property type="entry name" value="50S ribosomal protein L18"/>
    <property type="match status" value="1"/>
</dbReference>
<dbReference type="PANTHER" id="PTHR12899">
    <property type="entry name" value="39S RIBOSOMAL PROTEIN L18, MITOCHONDRIAL"/>
    <property type="match status" value="1"/>
</dbReference>
<keyword evidence="4 7" id="KW-0689">Ribosomal protein</keyword>
<comment type="subunit">
    <text evidence="7">Part of the 50S ribosomal subunit; part of the 5S rRNA/L5/L18/L25 subcomplex. Contacts the 5S and 23S rRNAs.</text>
</comment>
<dbReference type="GO" id="GO:0005840">
    <property type="term" value="C:ribosome"/>
    <property type="evidence" value="ECO:0007669"/>
    <property type="project" value="UniProtKB-KW"/>
</dbReference>
<dbReference type="Proteomes" id="UP000177723">
    <property type="component" value="Unassembled WGS sequence"/>
</dbReference>
<evidence type="ECO:0000313" key="9">
    <source>
        <dbReference type="Proteomes" id="UP000177723"/>
    </source>
</evidence>
<dbReference type="SUPFAM" id="SSF53137">
    <property type="entry name" value="Translational machinery components"/>
    <property type="match status" value="1"/>
</dbReference>
<evidence type="ECO:0000256" key="2">
    <source>
        <dbReference type="ARBA" id="ARBA00022730"/>
    </source>
</evidence>
<dbReference type="GO" id="GO:0006412">
    <property type="term" value="P:translation"/>
    <property type="evidence" value="ECO:0007669"/>
    <property type="project" value="UniProtKB-UniRule"/>
</dbReference>
<accession>A0A1F5WR44</accession>